<keyword evidence="3 6" id="KW-0812">Transmembrane</keyword>
<feature type="transmembrane region" description="Helical" evidence="7">
    <location>
        <begin position="98"/>
        <end position="117"/>
    </location>
</feature>
<dbReference type="GO" id="GO:0043190">
    <property type="term" value="C:ATP-binding cassette (ABC) transporter complex"/>
    <property type="evidence" value="ECO:0007669"/>
    <property type="project" value="InterPro"/>
</dbReference>
<dbReference type="SUPFAM" id="SSF81345">
    <property type="entry name" value="ABC transporter involved in vitamin B12 uptake, BtuC"/>
    <property type="match status" value="1"/>
</dbReference>
<protein>
    <submittedName>
        <fullName evidence="8">Zinc/manganese transporter permease</fullName>
    </submittedName>
</protein>
<dbReference type="InterPro" id="IPR037294">
    <property type="entry name" value="ABC_BtuC-like"/>
</dbReference>
<dbReference type="PATRIC" id="fig|1565605.3.peg.2715"/>
<gene>
    <name evidence="8" type="ORF">PG1C_12830</name>
</gene>
<keyword evidence="6" id="KW-0813">Transport</keyword>
<accession>A0A0C5J1Y1</accession>
<dbReference type="STRING" id="1565605.PG1C_12830"/>
<dbReference type="GO" id="GO:0055085">
    <property type="term" value="P:transmembrane transport"/>
    <property type="evidence" value="ECO:0007669"/>
    <property type="project" value="InterPro"/>
</dbReference>
<dbReference type="Gene3D" id="1.10.3470.10">
    <property type="entry name" value="ABC transporter involved in vitamin B12 uptake, BtuC"/>
    <property type="match status" value="1"/>
</dbReference>
<evidence type="ECO:0000256" key="2">
    <source>
        <dbReference type="ARBA" id="ARBA00008034"/>
    </source>
</evidence>
<dbReference type="EMBL" id="CP010554">
    <property type="protein sequence ID" value="AJP49077.1"/>
    <property type="molecule type" value="Genomic_DNA"/>
</dbReference>
<evidence type="ECO:0000256" key="4">
    <source>
        <dbReference type="ARBA" id="ARBA00022989"/>
    </source>
</evidence>
<feature type="transmembrane region" description="Helical" evidence="7">
    <location>
        <begin position="137"/>
        <end position="157"/>
    </location>
</feature>
<dbReference type="HOGENOM" id="CLU_096130_0_0_4"/>
<comment type="similarity">
    <text evidence="2 6">Belongs to the ABC-3 integral membrane protein family.</text>
</comment>
<organism evidence="8 9">
    <name type="scientific">Rugosibacter aromaticivorans</name>
    <dbReference type="NCBI Taxonomy" id="1565605"/>
    <lineage>
        <taxon>Bacteria</taxon>
        <taxon>Pseudomonadati</taxon>
        <taxon>Pseudomonadota</taxon>
        <taxon>Betaproteobacteria</taxon>
        <taxon>Nitrosomonadales</taxon>
        <taxon>Sterolibacteriaceae</taxon>
        <taxon>Rugosibacter</taxon>
    </lineage>
</organism>
<feature type="transmembrane region" description="Helical" evidence="7">
    <location>
        <begin position="229"/>
        <end position="247"/>
    </location>
</feature>
<dbReference type="PANTHER" id="PTHR30477:SF19">
    <property type="entry name" value="METAL ABC TRANSPORTER PERMEASE"/>
    <property type="match status" value="1"/>
</dbReference>
<evidence type="ECO:0000256" key="5">
    <source>
        <dbReference type="ARBA" id="ARBA00023136"/>
    </source>
</evidence>
<keyword evidence="4 7" id="KW-1133">Transmembrane helix</keyword>
<evidence type="ECO:0000256" key="6">
    <source>
        <dbReference type="RuleBase" id="RU003943"/>
    </source>
</evidence>
<reference evidence="8 9" key="1">
    <citation type="journal article" date="2015" name="Genome Announc.">
        <title>Complete Genome Sequence of a Novel Bacterium within the Family Rhodocyclaceae That Degrades Polycyclic Aromatic Hydrocarbons.</title>
        <authorList>
            <person name="Singleton D.R."/>
            <person name="Dickey A.N."/>
            <person name="Scholl E.H."/>
            <person name="Wright F.A."/>
            <person name="Aitken M.D."/>
        </authorList>
    </citation>
    <scope>NUCLEOTIDE SEQUENCE [LARGE SCALE GENOMIC DNA]</scope>
    <source>
        <strain evidence="9">PG1-Ca6</strain>
    </source>
</reference>
<feature type="transmembrane region" description="Helical" evidence="7">
    <location>
        <begin position="68"/>
        <end position="86"/>
    </location>
</feature>
<dbReference type="GO" id="GO:0010043">
    <property type="term" value="P:response to zinc ion"/>
    <property type="evidence" value="ECO:0007669"/>
    <property type="project" value="TreeGrafter"/>
</dbReference>
<feature type="transmembrane region" description="Helical" evidence="7">
    <location>
        <begin position="6"/>
        <end position="24"/>
    </location>
</feature>
<name>A0A0C5J1Y1_9PROT</name>
<dbReference type="InterPro" id="IPR001626">
    <property type="entry name" value="ABC_TroCD"/>
</dbReference>
<sequence length="253" mass="26937">MNGFDWSLLAAPFAAGLLVLAAHVPLGREVLKRGIIFIDLAIAQVAGLGVMLAQLLEWSHSETGTDPATQLTAAVAACAGAMLLTWSGKRWPEIQEALIGLLFVFAASAGILLLAHNPHGGEHLKDLLTGQILWVNWSQLALPAAIYAAILVFWFVLRQRFGDGGFYLLFALTVTFSVQLVGVFLVFTSLIAPAIASRGCAGWKGLRFAYLIGALGYGLGLAASAWWDLPSGAAIACVLCVLAMTGLRHRQVR</sequence>
<dbReference type="Pfam" id="PF00950">
    <property type="entry name" value="ABC-3"/>
    <property type="match status" value="2"/>
</dbReference>
<evidence type="ECO:0000256" key="7">
    <source>
        <dbReference type="SAM" id="Phobius"/>
    </source>
</evidence>
<dbReference type="KEGG" id="rbu:PG1C_12830"/>
<dbReference type="AlphaFoldDB" id="A0A0C5J1Y1"/>
<evidence type="ECO:0000313" key="8">
    <source>
        <dbReference type="EMBL" id="AJP49077.1"/>
    </source>
</evidence>
<keyword evidence="9" id="KW-1185">Reference proteome</keyword>
<dbReference type="RefSeq" id="WP_202635169.1">
    <property type="nucleotide sequence ID" value="NZ_CP010554.1"/>
</dbReference>
<dbReference type="Proteomes" id="UP000061603">
    <property type="component" value="Chromosome"/>
</dbReference>
<feature type="transmembrane region" description="Helical" evidence="7">
    <location>
        <begin position="36"/>
        <end position="56"/>
    </location>
</feature>
<evidence type="ECO:0000256" key="3">
    <source>
        <dbReference type="ARBA" id="ARBA00022692"/>
    </source>
</evidence>
<dbReference type="PANTHER" id="PTHR30477">
    <property type="entry name" value="ABC-TRANSPORTER METAL-BINDING PROTEIN"/>
    <property type="match status" value="1"/>
</dbReference>
<comment type="subcellular location">
    <subcellularLocation>
        <location evidence="6">Cell membrane</location>
        <topology evidence="6">Multi-pass membrane protein</topology>
    </subcellularLocation>
    <subcellularLocation>
        <location evidence="1">Membrane</location>
        <topology evidence="1">Multi-pass membrane protein</topology>
    </subcellularLocation>
</comment>
<evidence type="ECO:0000256" key="1">
    <source>
        <dbReference type="ARBA" id="ARBA00004141"/>
    </source>
</evidence>
<keyword evidence="5 7" id="KW-0472">Membrane</keyword>
<evidence type="ECO:0000313" key="9">
    <source>
        <dbReference type="Proteomes" id="UP000061603"/>
    </source>
</evidence>
<feature type="transmembrane region" description="Helical" evidence="7">
    <location>
        <begin position="169"/>
        <end position="196"/>
    </location>
</feature>
<proteinExistence type="inferred from homology"/>